<evidence type="ECO:0000256" key="4">
    <source>
        <dbReference type="ARBA" id="ARBA00023136"/>
    </source>
</evidence>
<dbReference type="GO" id="GO:0016020">
    <property type="term" value="C:membrane"/>
    <property type="evidence" value="ECO:0007669"/>
    <property type="project" value="UniProtKB-SubCell"/>
</dbReference>
<dbReference type="PANTHER" id="PTHR20855:SF97">
    <property type="entry name" value="ADIPOR-LIKE RECEPTOR IZH3-RELATED"/>
    <property type="match status" value="1"/>
</dbReference>
<dbReference type="AlphaFoldDB" id="A0A8H3IDK3"/>
<feature type="transmembrane region" description="Helical" evidence="6">
    <location>
        <begin position="416"/>
        <end position="435"/>
    </location>
</feature>
<accession>A0A8H3IDK3</accession>
<feature type="binding site" evidence="5">
    <location>
        <position position="491"/>
    </location>
    <ligand>
        <name>Zn(2+)</name>
        <dbReference type="ChEBI" id="CHEBI:29105"/>
    </ligand>
</feature>
<feature type="transmembrane region" description="Helical" evidence="6">
    <location>
        <begin position="388"/>
        <end position="410"/>
    </location>
</feature>
<dbReference type="Proteomes" id="UP000664169">
    <property type="component" value="Unassembled WGS sequence"/>
</dbReference>
<organism evidence="7 8">
    <name type="scientific">Gomphillus americanus</name>
    <dbReference type="NCBI Taxonomy" id="1940652"/>
    <lineage>
        <taxon>Eukaryota</taxon>
        <taxon>Fungi</taxon>
        <taxon>Dikarya</taxon>
        <taxon>Ascomycota</taxon>
        <taxon>Pezizomycotina</taxon>
        <taxon>Lecanoromycetes</taxon>
        <taxon>OSLEUM clade</taxon>
        <taxon>Ostropomycetidae</taxon>
        <taxon>Ostropales</taxon>
        <taxon>Graphidaceae</taxon>
        <taxon>Gomphilloideae</taxon>
        <taxon>Gomphillus</taxon>
    </lineage>
</organism>
<keyword evidence="8" id="KW-1185">Reference proteome</keyword>
<evidence type="ECO:0000256" key="5">
    <source>
        <dbReference type="PIRSR" id="PIRSR604254-1"/>
    </source>
</evidence>
<evidence type="ECO:0000313" key="7">
    <source>
        <dbReference type="EMBL" id="CAF9912035.1"/>
    </source>
</evidence>
<feature type="transmembrane region" description="Helical" evidence="6">
    <location>
        <begin position="319"/>
        <end position="343"/>
    </location>
</feature>
<protein>
    <recommendedName>
        <fullName evidence="9">HlyIII-domain-containing protein</fullName>
    </recommendedName>
</protein>
<keyword evidence="2 6" id="KW-0812">Transmembrane</keyword>
<keyword evidence="4 6" id="KW-0472">Membrane</keyword>
<feature type="transmembrane region" description="Helical" evidence="6">
    <location>
        <begin position="363"/>
        <end position="381"/>
    </location>
</feature>
<sequence>MRHLRPEPLVLMACRTNSSTSVNDDPIGSHTTAIAETIPPNRRRNASVSKRFSKELKDNQEAVYDLLNQFIADLSTRLEALHEFGKDRKHELDARLSRAYATLHSVKDSLSDAAGDFDLDNFRSRAAALVEIVESSYPTYQERLPSFDSLEAKAYACIQLLEGFLGDVEASAHAVRNAGYQAFDESWKRAEDGLTGGLKSAREGLKSAREGLKSARDLVDESFERAKESLKQSIIYAKQKAREKGLIRYEELPTPWQINPHILKGYRFCENKVDCVHSVFRWTNEFVNIWSHAIGFVCVLAIAFYFFPNSVNYLKSTSLDNFFVALFLVAACKCLICSCMWHTMNSIADQTLMERFACVDYTGISLLIAASIMSTEHIAFYCSPVSRWIYVTSTGILGIIGVMVPWHPFFNKNERSWLRVAFFMSLGATGALPVVQLSYMYGWPWVGYFYAPITKSLVVYVIGAIIYAAKVPEKYIPGVFDYFGGSHNIWHFAVLGGIFFHYNAMTEMFAGAFERAASECPSLYATY</sequence>
<dbReference type="Pfam" id="PF03006">
    <property type="entry name" value="HlyIII"/>
    <property type="match status" value="1"/>
</dbReference>
<dbReference type="EMBL" id="CAJPDQ010000007">
    <property type="protein sequence ID" value="CAF9912035.1"/>
    <property type="molecule type" value="Genomic_DNA"/>
</dbReference>
<dbReference type="PANTHER" id="PTHR20855">
    <property type="entry name" value="ADIPOR/PROGESTIN RECEPTOR-RELATED"/>
    <property type="match status" value="1"/>
</dbReference>
<evidence type="ECO:0000256" key="2">
    <source>
        <dbReference type="ARBA" id="ARBA00022692"/>
    </source>
</evidence>
<evidence type="ECO:0000256" key="1">
    <source>
        <dbReference type="ARBA" id="ARBA00004141"/>
    </source>
</evidence>
<keyword evidence="5" id="KW-0862">Zinc</keyword>
<dbReference type="GO" id="GO:0038023">
    <property type="term" value="F:signaling receptor activity"/>
    <property type="evidence" value="ECO:0007669"/>
    <property type="project" value="TreeGrafter"/>
</dbReference>
<keyword evidence="5" id="KW-0479">Metal-binding</keyword>
<feature type="binding site" evidence="5">
    <location>
        <position position="342"/>
    </location>
    <ligand>
        <name>Zn(2+)</name>
        <dbReference type="ChEBI" id="CHEBI:29105"/>
    </ligand>
</feature>
<evidence type="ECO:0000256" key="6">
    <source>
        <dbReference type="SAM" id="Phobius"/>
    </source>
</evidence>
<dbReference type="GO" id="GO:0006882">
    <property type="term" value="P:intracellular zinc ion homeostasis"/>
    <property type="evidence" value="ECO:0007669"/>
    <property type="project" value="TreeGrafter"/>
</dbReference>
<proteinExistence type="predicted"/>
<keyword evidence="3 6" id="KW-1133">Transmembrane helix</keyword>
<comment type="caution">
    <text evidence="7">The sequence shown here is derived from an EMBL/GenBank/DDBJ whole genome shotgun (WGS) entry which is preliminary data.</text>
</comment>
<feature type="transmembrane region" description="Helical" evidence="6">
    <location>
        <begin position="489"/>
        <end position="505"/>
    </location>
</feature>
<dbReference type="InterPro" id="IPR004254">
    <property type="entry name" value="AdipoR/HlyIII-related"/>
</dbReference>
<name>A0A8H3IDK3_9LECA</name>
<feature type="transmembrane region" description="Helical" evidence="6">
    <location>
        <begin position="289"/>
        <end position="307"/>
    </location>
</feature>
<feature type="transmembrane region" description="Helical" evidence="6">
    <location>
        <begin position="447"/>
        <end position="469"/>
    </location>
</feature>
<evidence type="ECO:0000313" key="8">
    <source>
        <dbReference type="Proteomes" id="UP000664169"/>
    </source>
</evidence>
<evidence type="ECO:0008006" key="9">
    <source>
        <dbReference type="Google" id="ProtNLM"/>
    </source>
</evidence>
<feature type="binding site" evidence="5">
    <location>
        <position position="487"/>
    </location>
    <ligand>
        <name>Zn(2+)</name>
        <dbReference type="ChEBI" id="CHEBI:29105"/>
    </ligand>
</feature>
<comment type="subcellular location">
    <subcellularLocation>
        <location evidence="1">Membrane</location>
        <topology evidence="1">Multi-pass membrane protein</topology>
    </subcellularLocation>
</comment>
<dbReference type="OrthoDB" id="5585746at2759"/>
<gene>
    <name evidence="7" type="ORF">GOMPHAMPRED_007530</name>
</gene>
<reference evidence="7" key="1">
    <citation type="submission" date="2021-03" db="EMBL/GenBank/DDBJ databases">
        <authorList>
            <person name="Tagirdzhanova G."/>
        </authorList>
    </citation>
    <scope>NUCLEOTIDE SEQUENCE</scope>
</reference>
<dbReference type="GO" id="GO:0046872">
    <property type="term" value="F:metal ion binding"/>
    <property type="evidence" value="ECO:0007669"/>
    <property type="project" value="UniProtKB-KW"/>
</dbReference>
<evidence type="ECO:0000256" key="3">
    <source>
        <dbReference type="ARBA" id="ARBA00022989"/>
    </source>
</evidence>